<evidence type="ECO:0000313" key="8">
    <source>
        <dbReference type="Proteomes" id="UP000000328"/>
    </source>
</evidence>
<organism evidence="7 8">
    <name type="scientific">Amycolatopsis mediterranei (strain U-32)</name>
    <dbReference type="NCBI Taxonomy" id="749927"/>
    <lineage>
        <taxon>Bacteria</taxon>
        <taxon>Bacillati</taxon>
        <taxon>Actinomycetota</taxon>
        <taxon>Actinomycetes</taxon>
        <taxon>Pseudonocardiales</taxon>
        <taxon>Pseudonocardiaceae</taxon>
        <taxon>Amycolatopsis</taxon>
    </lineage>
</organism>
<gene>
    <name evidence="7" type="primary">asnB</name>
    <name evidence="7" type="ordered locus">AMED_6923</name>
</gene>
<dbReference type="PIRSF" id="PIRSF001589">
    <property type="entry name" value="Asn_synthetase_glu-h"/>
    <property type="match status" value="1"/>
</dbReference>
<evidence type="ECO:0000256" key="5">
    <source>
        <dbReference type="ARBA" id="ARBA00048741"/>
    </source>
</evidence>
<dbReference type="Proteomes" id="UP000000328">
    <property type="component" value="Chromosome"/>
</dbReference>
<dbReference type="InterPro" id="IPR006426">
    <property type="entry name" value="Asn_synth_AEB"/>
</dbReference>
<evidence type="ECO:0000259" key="6">
    <source>
        <dbReference type="Pfam" id="PF00733"/>
    </source>
</evidence>
<dbReference type="PANTHER" id="PTHR43284">
    <property type="entry name" value="ASPARAGINE SYNTHETASE (GLUTAMINE-HYDROLYZING)"/>
    <property type="match status" value="1"/>
</dbReference>
<dbReference type="InterPro" id="IPR014729">
    <property type="entry name" value="Rossmann-like_a/b/a_fold"/>
</dbReference>
<dbReference type="GO" id="GO:0005829">
    <property type="term" value="C:cytosol"/>
    <property type="evidence" value="ECO:0007669"/>
    <property type="project" value="TreeGrafter"/>
</dbReference>
<dbReference type="RefSeq" id="WP_013228688.1">
    <property type="nucleotide sequence ID" value="NC_014318.1"/>
</dbReference>
<dbReference type="EC" id="6.3.5.4" evidence="3"/>
<dbReference type="GO" id="GO:0006529">
    <property type="term" value="P:asparagine biosynthetic process"/>
    <property type="evidence" value="ECO:0007669"/>
    <property type="project" value="UniProtKB-KW"/>
</dbReference>
<comment type="catalytic activity">
    <reaction evidence="5">
        <text>L-aspartate + L-glutamine + ATP + H2O = L-asparagine + L-glutamate + AMP + diphosphate + H(+)</text>
        <dbReference type="Rhea" id="RHEA:12228"/>
        <dbReference type="ChEBI" id="CHEBI:15377"/>
        <dbReference type="ChEBI" id="CHEBI:15378"/>
        <dbReference type="ChEBI" id="CHEBI:29985"/>
        <dbReference type="ChEBI" id="CHEBI:29991"/>
        <dbReference type="ChEBI" id="CHEBI:30616"/>
        <dbReference type="ChEBI" id="CHEBI:33019"/>
        <dbReference type="ChEBI" id="CHEBI:58048"/>
        <dbReference type="ChEBI" id="CHEBI:58359"/>
        <dbReference type="ChEBI" id="CHEBI:456215"/>
        <dbReference type="EC" id="6.3.5.4"/>
    </reaction>
</comment>
<evidence type="ECO:0000256" key="1">
    <source>
        <dbReference type="ARBA" id="ARBA00005187"/>
    </source>
</evidence>
<dbReference type="HOGENOM" id="CLU_021410_1_0_11"/>
<name>A0A0H3DEW8_AMYMU</name>
<dbReference type="GO" id="GO:0004066">
    <property type="term" value="F:asparagine synthase (glutamine-hydrolyzing) activity"/>
    <property type="evidence" value="ECO:0007669"/>
    <property type="project" value="UniProtKB-EC"/>
</dbReference>
<sequence length="583" mass="62794">MSLVGCWTRATGLAHVVSRTLSASLREAGSREGKLFLIGHSFVSDFQLAQACEAMSRTNDAGATDGWPGCYSSLLVTRSRAVLLADPVGQFPLFVAEKADAVWFGTDSSDLARLAGGPLDEISVAAIIACPESGEPVRGRSMYRGIRRVPAGHVLSIGRAGVRERPHSVLRPEPEMTMAESAERLRSALSTAVRARTLSPYRLTFDLSGGLDSTSLTMLAAGELGELDSFISVNPAAPVADDVEFASRHARSVTGIRHHLVPEGPEHLPYQVLRPTGDWPHGSSLATGALRARLARAVELGSHAHVTGEGGDVVLKAPGAYLADLARHGELPRLWSDCVAWARLRGRTPLALVGRAVTLSRSTRRRALRSLAEDVAAGRPIGAESWEADRIAYWRRPSAQWLTPAARRSLAAHIQDTADHLAEDDDLDAGDAVTQELVRQQTLTLRTGQAVGAEFGIEVHAPFMDTEVVRACLALPARRRADPRTPKPLLRAALSGLVPPAVLARTTKGDYTRDVYLGVRRAAPVLRRMLTESVAADHGILEPGPVREVLEAAIQGMPTPWGALHQVFAVEAWLREREEGVRP</sequence>
<dbReference type="PATRIC" id="fig|749927.5.peg.7201"/>
<accession>A0A0H3DEW8</accession>
<dbReference type="Pfam" id="PF00733">
    <property type="entry name" value="Asn_synthase"/>
    <property type="match status" value="1"/>
</dbReference>
<keyword evidence="4" id="KW-0028">Amino-acid biosynthesis</keyword>
<dbReference type="PANTHER" id="PTHR43284:SF1">
    <property type="entry name" value="ASPARAGINE SYNTHETASE"/>
    <property type="match status" value="1"/>
</dbReference>
<comment type="similarity">
    <text evidence="2">Belongs to the asparagine synthetase family.</text>
</comment>
<dbReference type="Gene3D" id="3.40.50.620">
    <property type="entry name" value="HUPs"/>
    <property type="match status" value="2"/>
</dbReference>
<protein>
    <recommendedName>
        <fullName evidence="3">asparagine synthase (glutamine-hydrolyzing)</fullName>
        <ecNumber evidence="3">6.3.5.4</ecNumber>
    </recommendedName>
</protein>
<dbReference type="InterPro" id="IPR001962">
    <property type="entry name" value="Asn_synthase"/>
</dbReference>
<reference evidence="7 8" key="1">
    <citation type="journal article" date="2010" name="Cell Res.">
        <title>Complete genome sequence of the rifamycin SV-producing Amycolatopsis mediterranei U32 revealed its genetic characteristics in phylogeny and metabolism.</title>
        <authorList>
            <person name="Zhao W."/>
            <person name="Zhong Y."/>
            <person name="Yuan H."/>
            <person name="Wang J."/>
            <person name="Zheng H."/>
            <person name="Wang Y."/>
            <person name="Cen X."/>
            <person name="Xu F."/>
            <person name="Bai J."/>
            <person name="Han X."/>
            <person name="Lu G."/>
            <person name="Zhu Y."/>
            <person name="Shao Z."/>
            <person name="Yan H."/>
            <person name="Li C."/>
            <person name="Peng N."/>
            <person name="Zhang Z."/>
            <person name="Zhang Y."/>
            <person name="Lin W."/>
            <person name="Fan Y."/>
            <person name="Qin Z."/>
            <person name="Hu Y."/>
            <person name="Zhu B."/>
            <person name="Wang S."/>
            <person name="Ding X."/>
            <person name="Zhao G.P."/>
        </authorList>
    </citation>
    <scope>NUCLEOTIDE SEQUENCE [LARGE SCALE GENOMIC DNA]</scope>
    <source>
        <strain evidence="8">U-32</strain>
    </source>
</reference>
<evidence type="ECO:0000256" key="4">
    <source>
        <dbReference type="ARBA" id="ARBA00022888"/>
    </source>
</evidence>
<dbReference type="EMBL" id="CP002000">
    <property type="protein sequence ID" value="ADJ48643.1"/>
    <property type="molecule type" value="Genomic_DNA"/>
</dbReference>
<dbReference type="AlphaFoldDB" id="A0A0H3DEW8"/>
<dbReference type="InterPro" id="IPR051786">
    <property type="entry name" value="ASN_synthetase/amidase"/>
</dbReference>
<dbReference type="Gene3D" id="3.60.20.10">
    <property type="entry name" value="Glutamine Phosphoribosylpyrophosphate, subunit 1, domain 1"/>
    <property type="match status" value="1"/>
</dbReference>
<keyword evidence="4" id="KW-0061">Asparagine biosynthesis</keyword>
<dbReference type="KEGG" id="amd:AMED_6923"/>
<comment type="pathway">
    <text evidence="1">Amino-acid biosynthesis; L-asparagine biosynthesis; L-asparagine from L-aspartate (L-Gln route): step 1/1.</text>
</comment>
<dbReference type="NCBIfam" id="NF033561">
    <property type="entry name" value="macrolact_Ik_Al"/>
    <property type="match status" value="1"/>
</dbReference>
<dbReference type="eggNOG" id="COG0367">
    <property type="taxonomic scope" value="Bacteria"/>
</dbReference>
<dbReference type="InterPro" id="IPR029055">
    <property type="entry name" value="Ntn_hydrolases_N"/>
</dbReference>
<proteinExistence type="inferred from homology"/>
<evidence type="ECO:0000256" key="2">
    <source>
        <dbReference type="ARBA" id="ARBA00005752"/>
    </source>
</evidence>
<dbReference type="SUPFAM" id="SSF52402">
    <property type="entry name" value="Adenine nucleotide alpha hydrolases-like"/>
    <property type="match status" value="1"/>
</dbReference>
<evidence type="ECO:0000256" key="3">
    <source>
        <dbReference type="ARBA" id="ARBA00012737"/>
    </source>
</evidence>
<dbReference type="GeneID" id="92874573"/>
<feature type="domain" description="Asparagine synthetase" evidence="6">
    <location>
        <begin position="185"/>
        <end position="575"/>
    </location>
</feature>
<dbReference type="OrthoDB" id="7053173at2"/>
<dbReference type="SUPFAM" id="SSF56235">
    <property type="entry name" value="N-terminal nucleophile aminohydrolases (Ntn hydrolases)"/>
    <property type="match status" value="1"/>
</dbReference>
<evidence type="ECO:0000313" key="7">
    <source>
        <dbReference type="EMBL" id="ADJ48643.1"/>
    </source>
</evidence>